<comment type="caution">
    <text evidence="1">The sequence shown here is derived from an EMBL/GenBank/DDBJ whole genome shotgun (WGS) entry which is preliminary data.</text>
</comment>
<protein>
    <submittedName>
        <fullName evidence="1">Uncharacterized protein</fullName>
    </submittedName>
</protein>
<proteinExistence type="predicted"/>
<gene>
    <name evidence="1" type="ORF">TNIN_405281</name>
</gene>
<organism evidence="1 2">
    <name type="scientific">Trichonephila inaurata madagascariensis</name>
    <dbReference type="NCBI Taxonomy" id="2747483"/>
    <lineage>
        <taxon>Eukaryota</taxon>
        <taxon>Metazoa</taxon>
        <taxon>Ecdysozoa</taxon>
        <taxon>Arthropoda</taxon>
        <taxon>Chelicerata</taxon>
        <taxon>Arachnida</taxon>
        <taxon>Araneae</taxon>
        <taxon>Araneomorphae</taxon>
        <taxon>Entelegynae</taxon>
        <taxon>Araneoidea</taxon>
        <taxon>Nephilidae</taxon>
        <taxon>Trichonephila</taxon>
        <taxon>Trichonephila inaurata</taxon>
    </lineage>
</organism>
<dbReference type="AlphaFoldDB" id="A0A8X6XIV0"/>
<dbReference type="Proteomes" id="UP000886998">
    <property type="component" value="Unassembled WGS sequence"/>
</dbReference>
<reference evidence="1" key="1">
    <citation type="submission" date="2020-08" db="EMBL/GenBank/DDBJ databases">
        <title>Multicomponent nature underlies the extraordinary mechanical properties of spider dragline silk.</title>
        <authorList>
            <person name="Kono N."/>
            <person name="Nakamura H."/>
            <person name="Mori M."/>
            <person name="Yoshida Y."/>
            <person name="Ohtoshi R."/>
            <person name="Malay A.D."/>
            <person name="Moran D.A.P."/>
            <person name="Tomita M."/>
            <person name="Numata K."/>
            <person name="Arakawa K."/>
        </authorList>
    </citation>
    <scope>NUCLEOTIDE SEQUENCE</scope>
</reference>
<keyword evidence="2" id="KW-1185">Reference proteome</keyword>
<evidence type="ECO:0000313" key="2">
    <source>
        <dbReference type="Proteomes" id="UP000886998"/>
    </source>
</evidence>
<name>A0A8X6XIV0_9ARAC</name>
<evidence type="ECO:0000313" key="1">
    <source>
        <dbReference type="EMBL" id="GFY53234.1"/>
    </source>
</evidence>
<accession>A0A8X6XIV0</accession>
<sequence>MNKSLSWNSDGASTNVEKKSDRLKQVLPSNWLISRRHNKQATLTCRHARNVPFHAFHPVTLLRIRRLPLARGQEGRDNRGTPIRRSSISGLSNFADDSLGEILGRIEFLADGDEDGKNKKVLPEITS</sequence>
<dbReference type="EMBL" id="BMAV01009161">
    <property type="protein sequence ID" value="GFY53234.1"/>
    <property type="molecule type" value="Genomic_DNA"/>
</dbReference>